<evidence type="ECO:0000313" key="6">
    <source>
        <dbReference type="Proteomes" id="UP000030689"/>
    </source>
</evidence>
<keyword evidence="6" id="KW-1185">Reference proteome</keyword>
<dbReference type="KEGG" id="eus:EUTSA_v10027933mg"/>
<dbReference type="EMBL" id="KI517416">
    <property type="protein sequence ID" value="ESQ46908.1"/>
    <property type="molecule type" value="Genomic_DNA"/>
</dbReference>
<keyword evidence="2" id="KW-0804">Transcription</keyword>
<dbReference type="AlphaFoldDB" id="V4M3S9"/>
<evidence type="ECO:0000259" key="4">
    <source>
        <dbReference type="PROSITE" id="PS51525"/>
    </source>
</evidence>
<evidence type="ECO:0000256" key="1">
    <source>
        <dbReference type="ARBA" id="ARBA00023015"/>
    </source>
</evidence>
<dbReference type="Gramene" id="ESQ46908">
    <property type="protein sequence ID" value="ESQ46908"/>
    <property type="gene ID" value="EUTSA_v10027933mg"/>
</dbReference>
<reference evidence="5 6" key="1">
    <citation type="journal article" date="2013" name="Front. Plant Sci.">
        <title>The Reference Genome of the Halophytic Plant Eutrema salsugineum.</title>
        <authorList>
            <person name="Yang R."/>
            <person name="Jarvis D.E."/>
            <person name="Chen H."/>
            <person name="Beilstein M.A."/>
            <person name="Grimwood J."/>
            <person name="Jenkins J."/>
            <person name="Shu S."/>
            <person name="Prochnik S."/>
            <person name="Xin M."/>
            <person name="Ma C."/>
            <person name="Schmutz J."/>
            <person name="Wing R.A."/>
            <person name="Mitchell-Olds T."/>
            <person name="Schumaker K.S."/>
            <person name="Wang X."/>
        </authorList>
    </citation>
    <scope>NUCLEOTIDE SEQUENCE [LARGE SCALE GENOMIC DNA]</scope>
</reference>
<dbReference type="STRING" id="72664.V4M3S9"/>
<dbReference type="InterPro" id="IPR038336">
    <property type="entry name" value="NET_sf"/>
</dbReference>
<evidence type="ECO:0000313" key="5">
    <source>
        <dbReference type="EMBL" id="ESQ46908.1"/>
    </source>
</evidence>
<dbReference type="Proteomes" id="UP000030689">
    <property type="component" value="Unassembled WGS sequence"/>
</dbReference>
<dbReference type="Gene3D" id="1.20.1270.220">
    <property type="match status" value="1"/>
</dbReference>
<dbReference type="OMA" id="RIPHHED"/>
<feature type="region of interest" description="Disordered" evidence="3">
    <location>
        <begin position="1"/>
        <end position="22"/>
    </location>
</feature>
<dbReference type="PANTHER" id="PTHR45926">
    <property type="entry name" value="OSJNBA0053K19.4 PROTEIN"/>
    <property type="match status" value="1"/>
</dbReference>
<name>V4M3S9_EUTSA</name>
<sequence length="209" mass="23827">MTKRAAEEAPSSLDSSRNGPNYVGYYRDQVAELLSREERIPHQEIGATKKSSAEIIGSEISSLKNEKLNALLRQCVQDLIPEVEEVEDDLQILRRTDPGLFEEIERKHTNDVLASLDNMKQQLEKLLDNVATKCRPMSRGEKRDLQKSIKELPGENLKRIAGIIKDHYVASGKEFRDEVTVNLEEEDNILLWRLHFYVGAVKNARKLAS</sequence>
<dbReference type="Pfam" id="PF17035">
    <property type="entry name" value="BET"/>
    <property type="match status" value="1"/>
</dbReference>
<proteinExistence type="predicted"/>
<dbReference type="PROSITE" id="PS51525">
    <property type="entry name" value="NET"/>
    <property type="match status" value="1"/>
</dbReference>
<dbReference type="InterPro" id="IPR027353">
    <property type="entry name" value="NET_dom"/>
</dbReference>
<keyword evidence="1" id="KW-0805">Transcription regulation</keyword>
<evidence type="ECO:0000256" key="2">
    <source>
        <dbReference type="ARBA" id="ARBA00023163"/>
    </source>
</evidence>
<accession>V4M3S9</accession>
<protein>
    <recommendedName>
        <fullName evidence="4">NET domain-containing protein</fullName>
    </recommendedName>
</protein>
<dbReference type="eggNOG" id="ENOG502RUXN">
    <property type="taxonomic scope" value="Eukaryota"/>
</dbReference>
<gene>
    <name evidence="5" type="ORF">EUTSA_v10027933mg</name>
</gene>
<evidence type="ECO:0000256" key="3">
    <source>
        <dbReference type="SAM" id="MobiDB-lite"/>
    </source>
</evidence>
<feature type="domain" description="NET" evidence="4">
    <location>
        <begin position="127"/>
        <end position="209"/>
    </location>
</feature>
<organism evidence="5 6">
    <name type="scientific">Eutrema salsugineum</name>
    <name type="common">Saltwater cress</name>
    <name type="synonym">Sisymbrium salsugineum</name>
    <dbReference type="NCBI Taxonomy" id="72664"/>
    <lineage>
        <taxon>Eukaryota</taxon>
        <taxon>Viridiplantae</taxon>
        <taxon>Streptophyta</taxon>
        <taxon>Embryophyta</taxon>
        <taxon>Tracheophyta</taxon>
        <taxon>Spermatophyta</taxon>
        <taxon>Magnoliopsida</taxon>
        <taxon>eudicotyledons</taxon>
        <taxon>Gunneridae</taxon>
        <taxon>Pentapetalae</taxon>
        <taxon>rosids</taxon>
        <taxon>malvids</taxon>
        <taxon>Brassicales</taxon>
        <taxon>Brassicaceae</taxon>
        <taxon>Eutremeae</taxon>
        <taxon>Eutrema</taxon>
    </lineage>
</organism>